<organism evidence="3 4">
    <name type="scientific">Methanococcus maripaludis</name>
    <name type="common">Methanococcus deltae</name>
    <dbReference type="NCBI Taxonomy" id="39152"/>
    <lineage>
        <taxon>Archaea</taxon>
        <taxon>Methanobacteriati</taxon>
        <taxon>Methanobacteriota</taxon>
        <taxon>Methanomada group</taxon>
        <taxon>Methanococci</taxon>
        <taxon>Methanococcales</taxon>
        <taxon>Methanococcaceae</taxon>
        <taxon>Methanococcus</taxon>
    </lineage>
</organism>
<feature type="transmembrane region" description="Helical" evidence="1">
    <location>
        <begin position="12"/>
        <end position="35"/>
    </location>
</feature>
<dbReference type="GeneID" id="4928702"/>
<evidence type="ECO:0000259" key="2">
    <source>
        <dbReference type="SMART" id="SM00460"/>
    </source>
</evidence>
<sequence>MAKFPYFKDILTGVSIGMAIGILILILLLGLYLAIPRSYDYVYGEKITVDVLNSIENDKNPQNHEELAAAIIDWECTNFEPMWTRNNGNTTLKNLGVFNIDGNYRLFLRNGPATWILYNKMACCGEYANAFAYLMNKSGYESRIVHVPGEDHAWAEYFVNGEKYVVEPSHNNSKMNTTKRGAEGQWSYVESYDPNNSSDKIDVSDEYFECGNLTVSVYRDEKPVEDLNVVIKSGLLLNLDSRYTDPRAVTSKTTDESGSVNFKLGEKTYIVEVVDHYPLIDWKYSKNVTMVVGDTSELRYDLEKDSKIYNVNWGTIRWYGLSFIFMVELILIALNWKKIKKLAPILKINIKIPLFHK</sequence>
<keyword evidence="1" id="KW-0472">Membrane</keyword>
<feature type="domain" description="Transglutaminase-like" evidence="2">
    <location>
        <begin position="116"/>
        <end position="170"/>
    </location>
</feature>
<dbReference type="InterPro" id="IPR002931">
    <property type="entry name" value="Transglutaminase-like"/>
</dbReference>
<dbReference type="EMBL" id="JACDUM010000004">
    <property type="protein sequence ID" value="MBA2860996.1"/>
    <property type="molecule type" value="Genomic_DNA"/>
</dbReference>
<keyword evidence="1" id="KW-0812">Transmembrane</keyword>
<dbReference type="AlphaFoldDB" id="A0A7J9PE34"/>
<dbReference type="RefSeq" id="WP_011868924.1">
    <property type="nucleotide sequence ID" value="NZ_JACDUM010000004.1"/>
</dbReference>
<dbReference type="SUPFAM" id="SSF54001">
    <property type="entry name" value="Cysteine proteinases"/>
    <property type="match status" value="1"/>
</dbReference>
<accession>A0A7J9PE34</accession>
<dbReference type="SMART" id="SM00460">
    <property type="entry name" value="TGc"/>
    <property type="match status" value="1"/>
</dbReference>
<protein>
    <recommendedName>
        <fullName evidence="2">Transglutaminase-like domain-containing protein</fullName>
    </recommendedName>
</protein>
<evidence type="ECO:0000256" key="1">
    <source>
        <dbReference type="SAM" id="Phobius"/>
    </source>
</evidence>
<evidence type="ECO:0000313" key="4">
    <source>
        <dbReference type="Proteomes" id="UP000568063"/>
    </source>
</evidence>
<keyword evidence="1" id="KW-1133">Transmembrane helix</keyword>
<proteinExistence type="predicted"/>
<comment type="caution">
    <text evidence="3">The sequence shown here is derived from an EMBL/GenBank/DDBJ whole genome shotgun (WGS) entry which is preliminary data.</text>
</comment>
<dbReference type="Pfam" id="PF01841">
    <property type="entry name" value="Transglut_core"/>
    <property type="match status" value="1"/>
</dbReference>
<reference evidence="3 4" key="1">
    <citation type="submission" date="2020-07" db="EMBL/GenBank/DDBJ databases">
        <title>Genomic Encyclopedia of Type Strains, Phase IV (KMG-V): Genome sequencing to study the core and pangenomes of soil and plant-associated prokaryotes.</title>
        <authorList>
            <person name="Whitman W."/>
        </authorList>
    </citation>
    <scope>NUCLEOTIDE SEQUENCE [LARGE SCALE GENOMIC DNA]</scope>
    <source>
        <strain evidence="3 4">C9</strain>
    </source>
</reference>
<feature type="transmembrane region" description="Helical" evidence="1">
    <location>
        <begin position="316"/>
        <end position="336"/>
    </location>
</feature>
<dbReference type="Proteomes" id="UP000568063">
    <property type="component" value="Unassembled WGS sequence"/>
</dbReference>
<dbReference type="InterPro" id="IPR038765">
    <property type="entry name" value="Papain-like_cys_pep_sf"/>
</dbReference>
<name>A0A7J9PE34_METMI</name>
<dbReference type="Gene3D" id="3.10.620.30">
    <property type="match status" value="1"/>
</dbReference>
<evidence type="ECO:0000313" key="3">
    <source>
        <dbReference type="EMBL" id="MBA2860996.1"/>
    </source>
</evidence>
<gene>
    <name evidence="3" type="ORF">HNP91_001828</name>
</gene>